<feature type="compositionally biased region" description="Polar residues" evidence="1">
    <location>
        <begin position="608"/>
        <end position="621"/>
    </location>
</feature>
<feature type="region of interest" description="Disordered" evidence="1">
    <location>
        <begin position="471"/>
        <end position="491"/>
    </location>
</feature>
<feature type="compositionally biased region" description="Low complexity" evidence="1">
    <location>
        <begin position="583"/>
        <end position="592"/>
    </location>
</feature>
<proteinExistence type="predicted"/>
<name>A0A1Y3DVN6_PLAKN</name>
<dbReference type="VEuPathDB" id="PlasmoDB:PKNOH_S03328100"/>
<sequence>MSGGKKTDQCSGKLPSEQKYEALGKEKNCIANHGDQTKNGNIVNNLMGTMDLWLSNKDDARQIVEAYCHASTEAVSDSTDYYDSCHFFYFWLGDLLKDKFKITNLDLNSVMDPVYKRLEDFQFRSGMQKRNCKNLYPLIGKSIFDLYKIIFDYSYNFNTLQASSDQGQKEHLCKDECTEYVAAAERAYEKVKGNCNEPNANSDPWCKDFTGAYKNHFETNGKPKLPCTITSKGHRDESECRENSLSDLGDLSGPLTKDHLGKLPSKMIYKELRDGEDKDKCDKELMESTETQLKSALNGYACDEICREKIISAWCLVTRGMGDRCDLQEKERYDFFYLWLVEQLFAEKGQIDSFCGLVKEIKKALTEMYAGQDCDILCTDKMDKNFFSNAKEVYDYYKDHAGIMQQVGSGGRLCNQEYKNHLKSIVSACEAVNTYCKNGQYNSTPYCSWFNGESDGKNYCDQTELAKLTCTTPSGSSGHSSSVSGSSSGGGSGGVGGMVGGGLASVALPAVGLLLYKYTDVFDGIKKSLFGGLNNGNNRRGRRSTFRHNEQHFDGFDSSTLGDDSSTLGGDGSTTLGGGGGESSTLGGSSTDISTIYDDGERRRRPSPASTKPYNTRQSRNIRYGRI</sequence>
<feature type="compositionally biased region" description="Low complexity" evidence="1">
    <location>
        <begin position="474"/>
        <end position="486"/>
    </location>
</feature>
<dbReference type="AlphaFoldDB" id="A0A1Y3DVN6"/>
<dbReference type="VEuPathDB" id="PlasmoDB:PKA1H_060018400"/>
<feature type="compositionally biased region" description="Low complexity" evidence="1">
    <location>
        <begin position="556"/>
        <end position="568"/>
    </location>
</feature>
<dbReference type="InterPro" id="IPR008780">
    <property type="entry name" value="Plasmodium_Vir"/>
</dbReference>
<evidence type="ECO:0000256" key="1">
    <source>
        <dbReference type="SAM" id="MobiDB-lite"/>
    </source>
</evidence>
<feature type="compositionally biased region" description="Gly residues" evidence="1">
    <location>
        <begin position="569"/>
        <end position="582"/>
    </location>
</feature>
<evidence type="ECO:0000313" key="3">
    <source>
        <dbReference type="Proteomes" id="UP000195012"/>
    </source>
</evidence>
<evidence type="ECO:0000313" key="2">
    <source>
        <dbReference type="EMBL" id="OTN68390.1"/>
    </source>
</evidence>
<dbReference type="EMBL" id="NETL01000017">
    <property type="protein sequence ID" value="OTN68390.1"/>
    <property type="molecule type" value="Genomic_DNA"/>
</dbReference>
<dbReference type="Pfam" id="PF05795">
    <property type="entry name" value="Plasmodium_Vir"/>
    <property type="match status" value="2"/>
</dbReference>
<protein>
    <submittedName>
        <fullName evidence="2">KIR protein</fullName>
    </submittedName>
</protein>
<organism evidence="2 3">
    <name type="scientific">Plasmodium knowlesi</name>
    <dbReference type="NCBI Taxonomy" id="5850"/>
    <lineage>
        <taxon>Eukaryota</taxon>
        <taxon>Sar</taxon>
        <taxon>Alveolata</taxon>
        <taxon>Apicomplexa</taxon>
        <taxon>Aconoidasida</taxon>
        <taxon>Haemosporida</taxon>
        <taxon>Plasmodiidae</taxon>
        <taxon>Plasmodium</taxon>
        <taxon>Plasmodium (Plasmodium)</taxon>
    </lineage>
</organism>
<comment type="caution">
    <text evidence="2">The sequence shown here is derived from an EMBL/GenBank/DDBJ whole genome shotgun (WGS) entry which is preliminary data.</text>
</comment>
<reference evidence="2 3" key="1">
    <citation type="submission" date="2017-05" db="EMBL/GenBank/DDBJ databases">
        <title>PacBio assembly of a Plasmodium knowlesi genome sequence with Hi-C correction and manual annotation of the SICAvar gene family.</title>
        <authorList>
            <person name="Lapp S.A."/>
            <person name="Geraldo J.A."/>
            <person name="Chien J.-T."/>
            <person name="Ay F."/>
            <person name="Pakala S.B."/>
            <person name="Batugedara G."/>
            <person name="Humphrey J.C."/>
            <person name="Debarry J.D."/>
            <person name="Le Roch K.G."/>
            <person name="Galinski M.R."/>
            <person name="Kissinger J.C."/>
        </authorList>
    </citation>
    <scope>NUCLEOTIDE SEQUENCE [LARGE SCALE GENOMIC DNA]</scope>
    <source>
        <strain evidence="3">Malayan Strain Pk1 (A+)</strain>
    </source>
</reference>
<dbReference type="VEuPathDB" id="PlasmoDB:PKNH_0613300"/>
<accession>A0A1Y3DVN6</accession>
<gene>
    <name evidence="2" type="ORF">PKNOH_S03328100</name>
</gene>
<dbReference type="Proteomes" id="UP000195012">
    <property type="component" value="Unassembled WGS sequence"/>
</dbReference>
<feature type="region of interest" description="Disordered" evidence="1">
    <location>
        <begin position="533"/>
        <end position="627"/>
    </location>
</feature>